<evidence type="ECO:0000313" key="2">
    <source>
        <dbReference type="EMBL" id="OHA25047.1"/>
    </source>
</evidence>
<keyword evidence="1" id="KW-0472">Membrane</keyword>
<dbReference type="AlphaFoldDB" id="A0A1G2MMG6"/>
<dbReference type="STRING" id="1802306.A3C72_03870"/>
<keyword evidence="1" id="KW-1133">Transmembrane helix</keyword>
<comment type="caution">
    <text evidence="2">The sequence shown here is derived from an EMBL/GenBank/DDBJ whole genome shotgun (WGS) entry which is preliminary data.</text>
</comment>
<reference evidence="2 3" key="1">
    <citation type="journal article" date="2016" name="Nat. Commun.">
        <title>Thousands of microbial genomes shed light on interconnected biogeochemical processes in an aquifer system.</title>
        <authorList>
            <person name="Anantharaman K."/>
            <person name="Brown C.T."/>
            <person name="Hug L.A."/>
            <person name="Sharon I."/>
            <person name="Castelle C.J."/>
            <person name="Probst A.J."/>
            <person name="Thomas B.C."/>
            <person name="Singh A."/>
            <person name="Wilkins M.J."/>
            <person name="Karaoz U."/>
            <person name="Brodie E.L."/>
            <person name="Williams K.H."/>
            <person name="Hubbard S.S."/>
            <person name="Banfield J.F."/>
        </authorList>
    </citation>
    <scope>NUCLEOTIDE SEQUENCE [LARGE SCALE GENOMIC DNA]</scope>
</reference>
<evidence type="ECO:0000313" key="3">
    <source>
        <dbReference type="Proteomes" id="UP000177130"/>
    </source>
</evidence>
<proteinExistence type="predicted"/>
<evidence type="ECO:0000256" key="1">
    <source>
        <dbReference type="SAM" id="Phobius"/>
    </source>
</evidence>
<dbReference type="Proteomes" id="UP000177130">
    <property type="component" value="Unassembled WGS sequence"/>
</dbReference>
<protein>
    <submittedName>
        <fullName evidence="2">Uncharacterized protein</fullName>
    </submittedName>
</protein>
<feature type="transmembrane region" description="Helical" evidence="1">
    <location>
        <begin position="116"/>
        <end position="139"/>
    </location>
</feature>
<organism evidence="2 3">
    <name type="scientific">Candidatus Taylorbacteria bacterium RIFCSPHIGHO2_02_FULL_43_32b</name>
    <dbReference type="NCBI Taxonomy" id="1802306"/>
    <lineage>
        <taxon>Bacteria</taxon>
        <taxon>Candidatus Tayloriibacteriota</taxon>
    </lineage>
</organism>
<gene>
    <name evidence="2" type="ORF">A3C72_03870</name>
</gene>
<feature type="transmembrane region" description="Helical" evidence="1">
    <location>
        <begin position="26"/>
        <end position="45"/>
    </location>
</feature>
<name>A0A1G2MMG6_9BACT</name>
<feature type="transmembrane region" description="Helical" evidence="1">
    <location>
        <begin position="51"/>
        <end position="70"/>
    </location>
</feature>
<sequence length="143" mass="15897">MIGQPQWFNRRKYGGWGLYPKTKEGWYYVLGFIALMAISQSIPGISQETKLYVLMGLALLLIADTMHIMANLKLDEREKIHEAIAERNALWAMIFILAAGVAYQIASGIVANDILAIDPVIIIALIGALIVKAGTNFYLDKKD</sequence>
<keyword evidence="1" id="KW-0812">Transmembrane</keyword>
<accession>A0A1G2MMG6</accession>
<feature type="transmembrane region" description="Helical" evidence="1">
    <location>
        <begin position="90"/>
        <end position="110"/>
    </location>
</feature>
<dbReference type="EMBL" id="MHRK01000002">
    <property type="protein sequence ID" value="OHA25047.1"/>
    <property type="molecule type" value="Genomic_DNA"/>
</dbReference>